<keyword evidence="1" id="KW-0812">Transmembrane</keyword>
<organism evidence="3 4">
    <name type="scientific">Meridianimarinicoccus marinus</name>
    <dbReference type="NCBI Taxonomy" id="3231483"/>
    <lineage>
        <taxon>Bacteria</taxon>
        <taxon>Pseudomonadati</taxon>
        <taxon>Pseudomonadota</taxon>
        <taxon>Alphaproteobacteria</taxon>
        <taxon>Rhodobacterales</taxon>
        <taxon>Paracoccaceae</taxon>
        <taxon>Meridianimarinicoccus</taxon>
    </lineage>
</organism>
<feature type="transmembrane region" description="Helical" evidence="1">
    <location>
        <begin position="256"/>
        <end position="281"/>
    </location>
</feature>
<dbReference type="Proteomes" id="UP001553161">
    <property type="component" value="Unassembled WGS sequence"/>
</dbReference>
<keyword evidence="1" id="KW-1133">Transmembrane helix</keyword>
<dbReference type="InterPro" id="IPR002823">
    <property type="entry name" value="DUF112_TM"/>
</dbReference>
<feature type="domain" description="DUF112" evidence="2">
    <location>
        <begin position="18"/>
        <end position="438"/>
    </location>
</feature>
<evidence type="ECO:0000256" key="1">
    <source>
        <dbReference type="SAM" id="Phobius"/>
    </source>
</evidence>
<feature type="transmembrane region" description="Helical" evidence="1">
    <location>
        <begin position="6"/>
        <end position="26"/>
    </location>
</feature>
<dbReference type="Pfam" id="PF01970">
    <property type="entry name" value="TctA"/>
    <property type="match status" value="1"/>
</dbReference>
<name>A0ABV3LB87_9RHOB</name>
<gene>
    <name evidence="3" type="ORF">AB0T83_18875</name>
</gene>
<comment type="caution">
    <text evidence="3">The sequence shown here is derived from an EMBL/GenBank/DDBJ whole genome shotgun (WGS) entry which is preliminary data.</text>
</comment>
<dbReference type="PANTHER" id="PTHR35342:SF5">
    <property type="entry name" value="TRICARBOXYLIC TRANSPORT PROTEIN"/>
    <property type="match status" value="1"/>
</dbReference>
<feature type="transmembrane region" description="Helical" evidence="1">
    <location>
        <begin position="321"/>
        <end position="342"/>
    </location>
</feature>
<feature type="transmembrane region" description="Helical" evidence="1">
    <location>
        <begin position="57"/>
        <end position="80"/>
    </location>
</feature>
<feature type="transmembrane region" description="Helical" evidence="1">
    <location>
        <begin position="171"/>
        <end position="192"/>
    </location>
</feature>
<feature type="transmembrane region" description="Helical" evidence="1">
    <location>
        <begin position="469"/>
        <end position="490"/>
    </location>
</feature>
<dbReference type="EMBL" id="JBFBVU010000043">
    <property type="protein sequence ID" value="MEV8468822.1"/>
    <property type="molecule type" value="Genomic_DNA"/>
</dbReference>
<evidence type="ECO:0000259" key="2">
    <source>
        <dbReference type="Pfam" id="PF01970"/>
    </source>
</evidence>
<evidence type="ECO:0000313" key="3">
    <source>
        <dbReference type="EMBL" id="MEV8468822.1"/>
    </source>
</evidence>
<feature type="transmembrane region" description="Helical" evidence="1">
    <location>
        <begin position="386"/>
        <end position="406"/>
    </location>
</feature>
<keyword evidence="4" id="KW-1185">Reference proteome</keyword>
<feature type="transmembrane region" description="Helical" evidence="1">
    <location>
        <begin position="140"/>
        <end position="159"/>
    </location>
</feature>
<evidence type="ECO:0000313" key="4">
    <source>
        <dbReference type="Proteomes" id="UP001553161"/>
    </source>
</evidence>
<keyword evidence="1" id="KW-0472">Membrane</keyword>
<proteinExistence type="predicted"/>
<protein>
    <submittedName>
        <fullName evidence="3">Tripartite tricarboxylate transporter permease</fullName>
    </submittedName>
</protein>
<feature type="transmembrane region" description="Helical" evidence="1">
    <location>
        <begin position="413"/>
        <end position="431"/>
    </location>
</feature>
<accession>A0ABV3LB87</accession>
<reference evidence="3 4" key="1">
    <citation type="submission" date="2024-07" db="EMBL/GenBank/DDBJ databases">
        <authorList>
            <person name="Kang M."/>
        </authorList>
    </citation>
    <scope>NUCLEOTIDE SEQUENCE [LARGE SCALE GENOMIC DNA]</scope>
    <source>
        <strain evidence="3 4">DFM31</strain>
    </source>
</reference>
<feature type="transmembrane region" description="Helical" evidence="1">
    <location>
        <begin position="198"/>
        <end position="218"/>
    </location>
</feature>
<feature type="transmembrane region" description="Helical" evidence="1">
    <location>
        <begin position="33"/>
        <end position="51"/>
    </location>
</feature>
<dbReference type="PANTHER" id="PTHR35342">
    <property type="entry name" value="TRICARBOXYLIC TRANSPORT PROTEIN"/>
    <property type="match status" value="1"/>
</dbReference>
<feature type="transmembrane region" description="Helical" evidence="1">
    <location>
        <begin position="354"/>
        <end position="380"/>
    </location>
</feature>
<sequence length="503" mass="53501">MIDNLALGFSVALSFEGLVYCFLGVFLGTVIGVLPGLGVMATLAILMPITFHLDTVYALIMLSGIYYGAAFGGSTASILLNLPGTANTAITCLDGYPMAQQGRAGVALFMTAVASFTGSIIGLLILALCAPLLAQIALNFGSPEYFTLMLLGLFAAGMLSRGSHLRSTASIFIGLFFGIVGTDISTGVQRFTLGQPELYAGIPLVAISLGLFGLPEVIGNAGRQDNKPVTGTRISMRSMLPNRVDMRRSIWPMLRGSGIGAFFGALPGTGSLIASFASYVVEKKVHRDPSLFGKGAIEGITGPESANNAATQTAFIPTLTLGVPGDAIMAMMLGVMLIHGVAPGPRLISEQPDLFWGLVASFLIGNVLLVIFNVPLIGLWVRLLRIPYHMLFPAILVFICLGVYSVNYATLDLVLVICFGALGYAMTLLKLEPAPLILGLVLGPMMEDNLRRTLMIFRGDVWAILDRPLSLAFLLCTLAIILVGLIGPLFRKSARHKMRPKRS</sequence>
<feature type="transmembrane region" description="Helical" evidence="1">
    <location>
        <begin position="106"/>
        <end position="134"/>
    </location>
</feature>
<dbReference type="RefSeq" id="WP_366194778.1">
    <property type="nucleotide sequence ID" value="NZ_JBFBVU010000043.1"/>
</dbReference>